<protein>
    <recommendedName>
        <fullName evidence="2">Schlafen AlbA-2 domain-containing protein</fullName>
    </recommendedName>
</protein>
<dbReference type="Proteomes" id="UP000076420">
    <property type="component" value="Unassembled WGS sequence"/>
</dbReference>
<dbReference type="KEGG" id="bgt:106059093"/>
<dbReference type="Gene3D" id="3.30.950.30">
    <property type="entry name" value="Schlafen, AAA domain"/>
    <property type="match status" value="1"/>
</dbReference>
<evidence type="ECO:0000259" key="2">
    <source>
        <dbReference type="Pfam" id="PF04326"/>
    </source>
</evidence>
<dbReference type="PANTHER" id="PTHR12155">
    <property type="entry name" value="SCHLAFEN"/>
    <property type="match status" value="1"/>
</dbReference>
<feature type="region of interest" description="Disordered" evidence="1">
    <location>
        <begin position="111"/>
        <end position="176"/>
    </location>
</feature>
<organism evidence="3 4">
    <name type="scientific">Biomphalaria glabrata</name>
    <name type="common">Bloodfluke planorb</name>
    <name type="synonym">Freshwater snail</name>
    <dbReference type="NCBI Taxonomy" id="6526"/>
    <lineage>
        <taxon>Eukaryota</taxon>
        <taxon>Metazoa</taxon>
        <taxon>Spiralia</taxon>
        <taxon>Lophotrochozoa</taxon>
        <taxon>Mollusca</taxon>
        <taxon>Gastropoda</taxon>
        <taxon>Heterobranchia</taxon>
        <taxon>Euthyneura</taxon>
        <taxon>Panpulmonata</taxon>
        <taxon>Hygrophila</taxon>
        <taxon>Lymnaeoidea</taxon>
        <taxon>Planorbidae</taxon>
        <taxon>Biomphalaria</taxon>
    </lineage>
</organism>
<evidence type="ECO:0000256" key="1">
    <source>
        <dbReference type="SAM" id="MobiDB-lite"/>
    </source>
</evidence>
<dbReference type="VEuPathDB" id="VectorBase:BGLB039930"/>
<dbReference type="InterPro" id="IPR038461">
    <property type="entry name" value="Schlafen_AlbA_2_dom_sf"/>
</dbReference>
<name>A0A2C9M8X7_BIOGL</name>
<dbReference type="InterPro" id="IPR007421">
    <property type="entry name" value="Schlafen_AlbA_2_dom"/>
</dbReference>
<dbReference type="InterPro" id="IPR029684">
    <property type="entry name" value="Schlafen"/>
</dbReference>
<dbReference type="EnsemblMetazoa" id="BGLB039930-RA">
    <property type="protein sequence ID" value="BGLB039930-PA"/>
    <property type="gene ID" value="BGLB039930"/>
</dbReference>
<evidence type="ECO:0000313" key="4">
    <source>
        <dbReference type="Proteomes" id="UP000076420"/>
    </source>
</evidence>
<accession>A0A2C9M8X7</accession>
<dbReference type="AlphaFoldDB" id="A0A2C9M8X7"/>
<feature type="domain" description="Schlafen AlbA-2" evidence="2">
    <location>
        <begin position="224"/>
        <end position="354"/>
    </location>
</feature>
<feature type="compositionally biased region" description="Polar residues" evidence="1">
    <location>
        <begin position="111"/>
        <end position="130"/>
    </location>
</feature>
<dbReference type="PANTHER" id="PTHR12155:SF48">
    <property type="entry name" value="RRM DOMAIN-CONTAINING PROTEIN"/>
    <property type="match status" value="1"/>
</dbReference>
<evidence type="ECO:0000313" key="3">
    <source>
        <dbReference type="EnsemblMetazoa" id="BGLB039930-PA"/>
    </source>
</evidence>
<dbReference type="Pfam" id="PF04326">
    <property type="entry name" value="SLFN_AlbA_2"/>
    <property type="match status" value="1"/>
</dbReference>
<reference evidence="3" key="1">
    <citation type="submission" date="2020-05" db="UniProtKB">
        <authorList>
            <consortium name="EnsemblMetazoa"/>
        </authorList>
    </citation>
    <scope>IDENTIFICATION</scope>
    <source>
        <strain evidence="3">BB02</strain>
    </source>
</reference>
<dbReference type="RefSeq" id="XP_013072086.2">
    <property type="nucleotide sequence ID" value="XM_013216632.2"/>
</dbReference>
<dbReference type="OrthoDB" id="5954290at2759"/>
<proteinExistence type="predicted"/>
<sequence>MSQSTSAPIGQYGIVLHPILQNVSESEMTKRIHKLLRAVRIAAQDVKDVIIQRDYAEVIIASKEAEEHALKLMQDPSVVMGLYNLRNITANPKTWLVDKIQTFGRQVQSRLPGTKSLTTSGSATKLQTKSTTEKSQRPQTTAVATSGAHAQSDKPDTSKAGSSMSESQVEKSPKQSFLMKKRAELTKVQGTPVFVSVKTSTAEVKPCGCPETIFYHHLQNIGTETRHVEFKKGGVINERYSFRDMVGKYMCGFLNSEGGTIFFGVNDSGVVLGLDLDPQYEAALKRDITCSARMIEPHVSTSEYSVNFARVMERTGDMSPYLKVLEICVKPRDPPERLYSYKDIIYMRRDGSLQNLGHVDDYQW</sequence>
<dbReference type="VEuPathDB" id="VectorBase:BGLAX_031184"/>
<gene>
    <name evidence="3" type="primary">106059093</name>
</gene>